<protein>
    <recommendedName>
        <fullName evidence="2">LamG-like jellyroll fold domain-containing protein</fullName>
    </recommendedName>
</protein>
<dbReference type="Pfam" id="PF13385">
    <property type="entry name" value="Laminin_G_3"/>
    <property type="match status" value="1"/>
</dbReference>
<dbReference type="AlphaFoldDB" id="X1TZU0"/>
<accession>X1TZU0</accession>
<dbReference type="SUPFAM" id="SSF49899">
    <property type="entry name" value="Concanavalin A-like lectins/glucanases"/>
    <property type="match status" value="1"/>
</dbReference>
<feature type="non-terminal residue" evidence="1">
    <location>
        <position position="1"/>
    </location>
</feature>
<evidence type="ECO:0000313" key="1">
    <source>
        <dbReference type="EMBL" id="GAI85549.1"/>
    </source>
</evidence>
<proteinExistence type="predicted"/>
<gene>
    <name evidence="1" type="ORF">S12H4_19716</name>
</gene>
<name>X1TZU0_9ZZZZ</name>
<comment type="caution">
    <text evidence="1">The sequence shown here is derived from an EMBL/GenBank/DDBJ whole genome shotgun (WGS) entry which is preliminary data.</text>
</comment>
<sequence length="183" mass="19214">DLGAPIAGTGWHHLCIVRTSGTIKTYLDTVEKGSVSRAEAMDNASAKFFIGYNTATYTFDGMFSNIAIWKSALSEDQILSIYNGGVPNNISSLSPLTWWSFSGDSYFNGTNFIFPDLGTGANNGTSTNMGGNELIGNGPGSTANGIATSMDIPANLKGNAPNSSKNAFSINMNPLDRVADVPA</sequence>
<dbReference type="EMBL" id="BARW01009895">
    <property type="protein sequence ID" value="GAI85549.1"/>
    <property type="molecule type" value="Genomic_DNA"/>
</dbReference>
<dbReference type="Gene3D" id="2.60.120.200">
    <property type="match status" value="1"/>
</dbReference>
<organism evidence="1">
    <name type="scientific">marine sediment metagenome</name>
    <dbReference type="NCBI Taxonomy" id="412755"/>
    <lineage>
        <taxon>unclassified sequences</taxon>
        <taxon>metagenomes</taxon>
        <taxon>ecological metagenomes</taxon>
    </lineage>
</organism>
<dbReference type="InterPro" id="IPR013320">
    <property type="entry name" value="ConA-like_dom_sf"/>
</dbReference>
<evidence type="ECO:0008006" key="2">
    <source>
        <dbReference type="Google" id="ProtNLM"/>
    </source>
</evidence>
<reference evidence="1" key="1">
    <citation type="journal article" date="2014" name="Front. Microbiol.">
        <title>High frequency of phylogenetically diverse reductive dehalogenase-homologous genes in deep subseafloor sedimentary metagenomes.</title>
        <authorList>
            <person name="Kawai M."/>
            <person name="Futagami T."/>
            <person name="Toyoda A."/>
            <person name="Takaki Y."/>
            <person name="Nishi S."/>
            <person name="Hori S."/>
            <person name="Arai W."/>
            <person name="Tsubouchi T."/>
            <person name="Morono Y."/>
            <person name="Uchiyama I."/>
            <person name="Ito T."/>
            <person name="Fujiyama A."/>
            <person name="Inagaki F."/>
            <person name="Takami H."/>
        </authorList>
    </citation>
    <scope>NUCLEOTIDE SEQUENCE</scope>
    <source>
        <strain evidence="1">Expedition CK06-06</strain>
    </source>
</reference>